<evidence type="ECO:0000313" key="2">
    <source>
        <dbReference type="Proteomes" id="UP000324222"/>
    </source>
</evidence>
<keyword evidence="2" id="KW-1185">Reference proteome</keyword>
<evidence type="ECO:0000313" key="1">
    <source>
        <dbReference type="EMBL" id="MPC30790.1"/>
    </source>
</evidence>
<reference evidence="1 2" key="1">
    <citation type="submission" date="2019-05" db="EMBL/GenBank/DDBJ databases">
        <title>Another draft genome of Portunus trituberculatus and its Hox gene families provides insights of decapod evolution.</title>
        <authorList>
            <person name="Jeong J.-H."/>
            <person name="Song I."/>
            <person name="Kim S."/>
            <person name="Choi T."/>
            <person name="Kim D."/>
            <person name="Ryu S."/>
            <person name="Kim W."/>
        </authorList>
    </citation>
    <scope>NUCLEOTIDE SEQUENCE [LARGE SCALE GENOMIC DNA]</scope>
    <source>
        <tissue evidence="1">Muscle</tissue>
    </source>
</reference>
<sequence>MSVIVSGPALPEERKEESATNIFLTVIKDQLKINITESNINIAHRIGSVHSQRKRPIILKILNQSLKHDLVGACIKMRPSTLHQ</sequence>
<gene>
    <name evidence="1" type="ORF">E2C01_024059</name>
</gene>
<proteinExistence type="predicted"/>
<accession>A0A5B7E9F0</accession>
<dbReference type="EMBL" id="VSRR010002319">
    <property type="protein sequence ID" value="MPC30790.1"/>
    <property type="molecule type" value="Genomic_DNA"/>
</dbReference>
<name>A0A5B7E9F0_PORTR</name>
<dbReference type="AlphaFoldDB" id="A0A5B7E9F0"/>
<dbReference type="Proteomes" id="UP000324222">
    <property type="component" value="Unassembled WGS sequence"/>
</dbReference>
<comment type="caution">
    <text evidence="1">The sequence shown here is derived from an EMBL/GenBank/DDBJ whole genome shotgun (WGS) entry which is preliminary data.</text>
</comment>
<protein>
    <submittedName>
        <fullName evidence="1">Uncharacterized protein</fullName>
    </submittedName>
</protein>
<dbReference type="Gene3D" id="3.30.70.1820">
    <property type="entry name" value="L1 transposable element, RRM domain"/>
    <property type="match status" value="1"/>
</dbReference>
<organism evidence="1 2">
    <name type="scientific">Portunus trituberculatus</name>
    <name type="common">Swimming crab</name>
    <name type="synonym">Neptunus trituberculatus</name>
    <dbReference type="NCBI Taxonomy" id="210409"/>
    <lineage>
        <taxon>Eukaryota</taxon>
        <taxon>Metazoa</taxon>
        <taxon>Ecdysozoa</taxon>
        <taxon>Arthropoda</taxon>
        <taxon>Crustacea</taxon>
        <taxon>Multicrustacea</taxon>
        <taxon>Malacostraca</taxon>
        <taxon>Eumalacostraca</taxon>
        <taxon>Eucarida</taxon>
        <taxon>Decapoda</taxon>
        <taxon>Pleocyemata</taxon>
        <taxon>Brachyura</taxon>
        <taxon>Eubrachyura</taxon>
        <taxon>Portunoidea</taxon>
        <taxon>Portunidae</taxon>
        <taxon>Portuninae</taxon>
        <taxon>Portunus</taxon>
    </lineage>
</organism>